<dbReference type="Proteomes" id="UP000567922">
    <property type="component" value="Unassembled WGS sequence"/>
</dbReference>
<reference evidence="2 3" key="1">
    <citation type="submission" date="2020-08" db="EMBL/GenBank/DDBJ databases">
        <title>Sequencing the genomes of 1000 actinobacteria strains.</title>
        <authorList>
            <person name="Klenk H.-P."/>
        </authorList>
    </citation>
    <scope>NUCLEOTIDE SEQUENCE [LARGE SCALE GENOMIC DNA]</scope>
    <source>
        <strain evidence="2 3">DSM 45258</strain>
    </source>
</reference>
<organism evidence="2 3">
    <name type="scientific">Hoyosella altamirensis</name>
    <dbReference type="NCBI Taxonomy" id="616997"/>
    <lineage>
        <taxon>Bacteria</taxon>
        <taxon>Bacillati</taxon>
        <taxon>Actinomycetota</taxon>
        <taxon>Actinomycetes</taxon>
        <taxon>Mycobacteriales</taxon>
        <taxon>Hoyosellaceae</taxon>
        <taxon>Hoyosella</taxon>
    </lineage>
</organism>
<keyword evidence="3" id="KW-1185">Reference proteome</keyword>
<protein>
    <submittedName>
        <fullName evidence="2">Uncharacterized protein</fullName>
    </submittedName>
</protein>
<gene>
    <name evidence="2" type="ORF">FHU29_003086</name>
</gene>
<feature type="compositionally biased region" description="Basic and acidic residues" evidence="1">
    <location>
        <begin position="44"/>
        <end position="53"/>
    </location>
</feature>
<comment type="caution">
    <text evidence="2">The sequence shown here is derived from an EMBL/GenBank/DDBJ whole genome shotgun (WGS) entry which is preliminary data.</text>
</comment>
<name>A0A839RQF1_9ACTN</name>
<accession>A0A839RQF1</accession>
<dbReference type="AlphaFoldDB" id="A0A839RQF1"/>
<evidence type="ECO:0000313" key="3">
    <source>
        <dbReference type="Proteomes" id="UP000567922"/>
    </source>
</evidence>
<evidence type="ECO:0000313" key="2">
    <source>
        <dbReference type="EMBL" id="MBB3038617.1"/>
    </source>
</evidence>
<evidence type="ECO:0000256" key="1">
    <source>
        <dbReference type="SAM" id="MobiDB-lite"/>
    </source>
</evidence>
<feature type="region of interest" description="Disordered" evidence="1">
    <location>
        <begin position="26"/>
        <end position="53"/>
    </location>
</feature>
<proteinExistence type="predicted"/>
<dbReference type="EMBL" id="JACHWS010000003">
    <property type="protein sequence ID" value="MBB3038617.1"/>
    <property type="molecule type" value="Genomic_DNA"/>
</dbReference>
<sequence length="53" mass="5943">MDYRRRLLGLVDLRFRIGERSGLSSISVNWARPGNGSASQETESAPRDPSSRH</sequence>